<reference evidence="1" key="1">
    <citation type="journal article" date="2014" name="Int. J. Syst. Evol. Microbiol.">
        <title>Complete genome sequence of Corynebacterium casei LMG S-19264T (=DSM 44701T), isolated from a smear-ripened cheese.</title>
        <authorList>
            <consortium name="US DOE Joint Genome Institute (JGI-PGF)"/>
            <person name="Walter F."/>
            <person name="Albersmeier A."/>
            <person name="Kalinowski J."/>
            <person name="Ruckert C."/>
        </authorList>
    </citation>
    <scope>NUCLEOTIDE SEQUENCE</scope>
    <source>
        <strain evidence="1">CGMCC 1.15794</strain>
    </source>
</reference>
<dbReference type="Proteomes" id="UP000657592">
    <property type="component" value="Unassembled WGS sequence"/>
</dbReference>
<dbReference type="AlphaFoldDB" id="A0A917IIB4"/>
<evidence type="ECO:0000313" key="2">
    <source>
        <dbReference type="Proteomes" id="UP000657592"/>
    </source>
</evidence>
<evidence type="ECO:0000313" key="1">
    <source>
        <dbReference type="EMBL" id="GGH51250.1"/>
    </source>
</evidence>
<gene>
    <name evidence="1" type="ORF">GCM10010921_30560</name>
</gene>
<proteinExistence type="predicted"/>
<organism evidence="1 2">
    <name type="scientific">Microbacterium album</name>
    <dbReference type="NCBI Taxonomy" id="2053191"/>
    <lineage>
        <taxon>Bacteria</taxon>
        <taxon>Bacillati</taxon>
        <taxon>Actinomycetota</taxon>
        <taxon>Actinomycetes</taxon>
        <taxon>Micrococcales</taxon>
        <taxon>Microbacteriaceae</taxon>
        <taxon>Microbacterium</taxon>
    </lineage>
</organism>
<reference evidence="1" key="2">
    <citation type="submission" date="2020-09" db="EMBL/GenBank/DDBJ databases">
        <authorList>
            <person name="Sun Q."/>
            <person name="Zhou Y."/>
        </authorList>
    </citation>
    <scope>NUCLEOTIDE SEQUENCE</scope>
    <source>
        <strain evidence="1">CGMCC 1.15794</strain>
    </source>
</reference>
<sequence>MRSTQFLLNLQSLDASADLDYAPAALSTYSLTCPQLSTHSLTC</sequence>
<protein>
    <submittedName>
        <fullName evidence="1">Uncharacterized protein</fullName>
    </submittedName>
</protein>
<dbReference type="EMBL" id="BMJY01000025">
    <property type="protein sequence ID" value="GGH51250.1"/>
    <property type="molecule type" value="Genomic_DNA"/>
</dbReference>
<keyword evidence="2" id="KW-1185">Reference proteome</keyword>
<accession>A0A917IIB4</accession>
<dbReference type="RefSeq" id="WP_268236551.1">
    <property type="nucleotide sequence ID" value="NZ_BMJY01000025.1"/>
</dbReference>
<name>A0A917IIB4_9MICO</name>
<comment type="caution">
    <text evidence="1">The sequence shown here is derived from an EMBL/GenBank/DDBJ whole genome shotgun (WGS) entry which is preliminary data.</text>
</comment>